<protein>
    <submittedName>
        <fullName evidence="2">Uncharacterized protein</fullName>
    </submittedName>
</protein>
<proteinExistence type="predicted"/>
<sequence>MASFTRLKKDLETCTERLVKNSKVANDRTTPTDAALYSRHIIDCKSDILMLESLLEEFDKIISKIEHLSDTTDDPGIAAKCEVLASGNATNPTGYIKVKHDSQEILLVVRSNKMILEEEVMNDAKLNAPPPPAPTYVVQPATPDSMMLPKIKYERFDGDKKKWTFFWNRSKPIHTSNTFADVDKLI</sequence>
<evidence type="ECO:0000313" key="2">
    <source>
        <dbReference type="WBParaSite" id="ES5_v2.g24371.t1"/>
    </source>
</evidence>
<name>A0AC34G3S2_9BILA</name>
<dbReference type="Proteomes" id="UP000887579">
    <property type="component" value="Unplaced"/>
</dbReference>
<reference evidence="2" key="1">
    <citation type="submission" date="2022-11" db="UniProtKB">
        <authorList>
            <consortium name="WormBaseParasite"/>
        </authorList>
    </citation>
    <scope>IDENTIFICATION</scope>
</reference>
<dbReference type="WBParaSite" id="ES5_v2.g24371.t1">
    <property type="protein sequence ID" value="ES5_v2.g24371.t1"/>
    <property type="gene ID" value="ES5_v2.g24371"/>
</dbReference>
<accession>A0AC34G3S2</accession>
<organism evidence="1 2">
    <name type="scientific">Panagrolaimus sp. ES5</name>
    <dbReference type="NCBI Taxonomy" id="591445"/>
    <lineage>
        <taxon>Eukaryota</taxon>
        <taxon>Metazoa</taxon>
        <taxon>Ecdysozoa</taxon>
        <taxon>Nematoda</taxon>
        <taxon>Chromadorea</taxon>
        <taxon>Rhabditida</taxon>
        <taxon>Tylenchina</taxon>
        <taxon>Panagrolaimomorpha</taxon>
        <taxon>Panagrolaimoidea</taxon>
        <taxon>Panagrolaimidae</taxon>
        <taxon>Panagrolaimus</taxon>
    </lineage>
</organism>
<evidence type="ECO:0000313" key="1">
    <source>
        <dbReference type="Proteomes" id="UP000887579"/>
    </source>
</evidence>